<organism evidence="10 11">
    <name type="scientific">Sabulicella glaciei</name>
    <dbReference type="NCBI Taxonomy" id="2984948"/>
    <lineage>
        <taxon>Bacteria</taxon>
        <taxon>Pseudomonadati</taxon>
        <taxon>Pseudomonadota</taxon>
        <taxon>Alphaproteobacteria</taxon>
        <taxon>Acetobacterales</taxon>
        <taxon>Acetobacteraceae</taxon>
        <taxon>Sabulicella</taxon>
    </lineage>
</organism>
<dbReference type="PROSITE" id="PS50206">
    <property type="entry name" value="RHODANESE_3"/>
    <property type="match status" value="1"/>
</dbReference>
<dbReference type="PANTHER" id="PTHR43304:SF1">
    <property type="entry name" value="PAC DOMAIN-CONTAINING PROTEIN"/>
    <property type="match status" value="1"/>
</dbReference>
<evidence type="ECO:0000256" key="5">
    <source>
        <dbReference type="ARBA" id="ARBA00022777"/>
    </source>
</evidence>
<dbReference type="SMART" id="SM00091">
    <property type="entry name" value="PAS"/>
    <property type="match status" value="5"/>
</dbReference>
<dbReference type="InterPro" id="IPR001610">
    <property type="entry name" value="PAC"/>
</dbReference>
<feature type="domain" description="Rhodanese" evidence="9">
    <location>
        <begin position="355"/>
        <end position="385"/>
    </location>
</feature>
<evidence type="ECO:0000259" key="9">
    <source>
        <dbReference type="PROSITE" id="PS50206"/>
    </source>
</evidence>
<dbReference type="PANTHER" id="PTHR43304">
    <property type="entry name" value="PHYTOCHROME-LIKE PROTEIN CPH1"/>
    <property type="match status" value="1"/>
</dbReference>
<evidence type="ECO:0000256" key="1">
    <source>
        <dbReference type="ARBA" id="ARBA00000085"/>
    </source>
</evidence>
<evidence type="ECO:0000313" key="10">
    <source>
        <dbReference type="EMBL" id="MCW8087043.1"/>
    </source>
</evidence>
<dbReference type="InterPro" id="IPR036097">
    <property type="entry name" value="HisK_dim/P_sf"/>
</dbReference>
<comment type="caution">
    <text evidence="10">The sequence shown here is derived from an EMBL/GenBank/DDBJ whole genome shotgun (WGS) entry which is preliminary data.</text>
</comment>
<dbReference type="Pfam" id="PF08447">
    <property type="entry name" value="PAS_3"/>
    <property type="match status" value="3"/>
</dbReference>
<dbReference type="Gene3D" id="3.30.565.10">
    <property type="entry name" value="Histidine kinase-like ATPase, C-terminal domain"/>
    <property type="match status" value="1"/>
</dbReference>
<dbReference type="SMART" id="SM00387">
    <property type="entry name" value="HATPase_c"/>
    <property type="match status" value="1"/>
</dbReference>
<feature type="domain" description="PAS" evidence="7">
    <location>
        <begin position="518"/>
        <end position="590"/>
    </location>
</feature>
<comment type="catalytic activity">
    <reaction evidence="1">
        <text>ATP + protein L-histidine = ADP + protein N-phospho-L-histidine.</text>
        <dbReference type="EC" id="2.7.13.3"/>
    </reaction>
</comment>
<dbReference type="PRINTS" id="PR00344">
    <property type="entry name" value="BCTRLSENSOR"/>
</dbReference>
<dbReference type="InterPro" id="IPR005467">
    <property type="entry name" value="His_kinase_dom"/>
</dbReference>
<evidence type="ECO:0000256" key="2">
    <source>
        <dbReference type="ARBA" id="ARBA00012438"/>
    </source>
</evidence>
<keyword evidence="11" id="KW-1185">Reference proteome</keyword>
<evidence type="ECO:0000313" key="11">
    <source>
        <dbReference type="Proteomes" id="UP001526430"/>
    </source>
</evidence>
<dbReference type="EMBL" id="JAPFQI010000013">
    <property type="protein sequence ID" value="MCW8087043.1"/>
    <property type="molecule type" value="Genomic_DNA"/>
</dbReference>
<feature type="domain" description="PAS" evidence="7">
    <location>
        <begin position="389"/>
        <end position="461"/>
    </location>
</feature>
<dbReference type="InterPro" id="IPR035965">
    <property type="entry name" value="PAS-like_dom_sf"/>
</dbReference>
<feature type="domain" description="PAC" evidence="8">
    <location>
        <begin position="343"/>
        <end position="395"/>
    </location>
</feature>
<dbReference type="InterPro" id="IPR013655">
    <property type="entry name" value="PAS_fold_3"/>
</dbReference>
<dbReference type="CDD" id="cd00082">
    <property type="entry name" value="HisKA"/>
    <property type="match status" value="1"/>
</dbReference>
<dbReference type="InterPro" id="IPR000700">
    <property type="entry name" value="PAS-assoc_C"/>
</dbReference>
<proteinExistence type="predicted"/>
<dbReference type="SUPFAM" id="SSF55785">
    <property type="entry name" value="PYP-like sensor domain (PAS domain)"/>
    <property type="match status" value="5"/>
</dbReference>
<feature type="domain" description="Histidine kinase" evidence="6">
    <location>
        <begin position="684"/>
        <end position="890"/>
    </location>
</feature>
<evidence type="ECO:0000256" key="4">
    <source>
        <dbReference type="ARBA" id="ARBA00022679"/>
    </source>
</evidence>
<feature type="domain" description="PAS" evidence="7">
    <location>
        <begin position="152"/>
        <end position="196"/>
    </location>
</feature>
<keyword evidence="5" id="KW-0418">Kinase</keyword>
<dbReference type="PROSITE" id="PS50109">
    <property type="entry name" value="HIS_KIN"/>
    <property type="match status" value="1"/>
</dbReference>
<dbReference type="InterPro" id="IPR000014">
    <property type="entry name" value="PAS"/>
</dbReference>
<evidence type="ECO:0000259" key="7">
    <source>
        <dbReference type="PROSITE" id="PS50112"/>
    </source>
</evidence>
<dbReference type="InterPro" id="IPR003594">
    <property type="entry name" value="HATPase_dom"/>
</dbReference>
<dbReference type="InterPro" id="IPR013656">
    <property type="entry name" value="PAS_4"/>
</dbReference>
<dbReference type="InterPro" id="IPR036890">
    <property type="entry name" value="HATPase_C_sf"/>
</dbReference>
<dbReference type="Gene3D" id="3.30.450.20">
    <property type="entry name" value="PAS domain"/>
    <property type="match status" value="5"/>
</dbReference>
<accession>A0ABT3NY34</accession>
<dbReference type="InterPro" id="IPR003661">
    <property type="entry name" value="HisK_dim/P_dom"/>
</dbReference>
<protein>
    <recommendedName>
        <fullName evidence="2">histidine kinase</fullName>
        <ecNumber evidence="2">2.7.13.3</ecNumber>
    </recommendedName>
</protein>
<dbReference type="Pfam" id="PF02518">
    <property type="entry name" value="HATPase_c"/>
    <property type="match status" value="1"/>
</dbReference>
<keyword evidence="4" id="KW-0808">Transferase</keyword>
<evidence type="ECO:0000256" key="3">
    <source>
        <dbReference type="ARBA" id="ARBA00022553"/>
    </source>
</evidence>
<dbReference type="SMART" id="SM00086">
    <property type="entry name" value="PAC"/>
    <property type="match status" value="3"/>
</dbReference>
<dbReference type="CDD" id="cd00130">
    <property type="entry name" value="PAS"/>
    <property type="match status" value="4"/>
</dbReference>
<reference evidence="10 11" key="1">
    <citation type="submission" date="2022-10" db="EMBL/GenBank/DDBJ databases">
        <title>Roseococcus glaciei nov., sp. nov., isolated from glacier.</title>
        <authorList>
            <person name="Liu Q."/>
            <person name="Xin Y.-H."/>
        </authorList>
    </citation>
    <scope>NUCLEOTIDE SEQUENCE [LARGE SCALE GENOMIC DNA]</scope>
    <source>
        <strain evidence="10 11">MDT2-1-1</strain>
    </source>
</reference>
<dbReference type="SUPFAM" id="SSF47384">
    <property type="entry name" value="Homodimeric domain of signal transducing histidine kinase"/>
    <property type="match status" value="1"/>
</dbReference>
<dbReference type="Pfam" id="PF08448">
    <property type="entry name" value="PAS_4"/>
    <property type="match status" value="2"/>
</dbReference>
<dbReference type="NCBIfam" id="TIGR00229">
    <property type="entry name" value="sensory_box"/>
    <property type="match status" value="4"/>
</dbReference>
<feature type="domain" description="PAC" evidence="8">
    <location>
        <begin position="465"/>
        <end position="517"/>
    </location>
</feature>
<name>A0ABT3NY34_9PROT</name>
<dbReference type="Gene3D" id="1.10.287.130">
    <property type="match status" value="1"/>
</dbReference>
<dbReference type="Proteomes" id="UP001526430">
    <property type="component" value="Unassembled WGS sequence"/>
</dbReference>
<feature type="domain" description="PAC" evidence="8">
    <location>
        <begin position="593"/>
        <end position="646"/>
    </location>
</feature>
<dbReference type="InterPro" id="IPR001763">
    <property type="entry name" value="Rhodanese-like_dom"/>
</dbReference>
<dbReference type="EC" id="2.7.13.3" evidence="2"/>
<dbReference type="SUPFAM" id="SSF55874">
    <property type="entry name" value="ATPase domain of HSP90 chaperone/DNA topoisomerase II/histidine kinase"/>
    <property type="match status" value="1"/>
</dbReference>
<dbReference type="InterPro" id="IPR052162">
    <property type="entry name" value="Sensor_kinase/Photoreceptor"/>
</dbReference>
<dbReference type="InterPro" id="IPR004358">
    <property type="entry name" value="Sig_transdc_His_kin-like_C"/>
</dbReference>
<keyword evidence="3" id="KW-0597">Phosphoprotein</keyword>
<gene>
    <name evidence="10" type="ORF">OF850_15530</name>
</gene>
<dbReference type="RefSeq" id="WP_301591189.1">
    <property type="nucleotide sequence ID" value="NZ_JAPFQI010000013.1"/>
</dbReference>
<evidence type="ECO:0000259" key="8">
    <source>
        <dbReference type="PROSITE" id="PS50113"/>
    </source>
</evidence>
<dbReference type="PROSITE" id="PS50112">
    <property type="entry name" value="PAS"/>
    <property type="match status" value="3"/>
</dbReference>
<dbReference type="PROSITE" id="PS50113">
    <property type="entry name" value="PAC"/>
    <property type="match status" value="3"/>
</dbReference>
<sequence>MGQIFDETDWSATALGPRARWPLALRLAVDLILASRFPMSVAWGEERILLYNDAYAEILGARHPEALGRPMQEVWPEAWPELGPLVARSFGGEAVWREDMLLTLERHGYPEPAWFTFSFSPLRDGLGAVCGMLNTVVETTGRQRLEASLRHSEARHRALLESIGDGFFVLDRHWRFSYVNPQGARILGRPVEEMLGAVIWDAFPGLVASRFEAVYRRVAETRAMGTERAFYPDQGRWYEVRAFPAEPGGISVFVRDVSEEVRKDEALRRSETRYRSLSEASSQLVWTLDGAQRMGGGQPGWEAFTGQDKAARSGMGWLEAVHPDHRGRLLHLARAAVEEGQAYEAEFVLRRHDGAWRTLRARGVPVRDAEGAVVEWVGSGADVTEQRLTEGRLALAMEGTSDGLWDWNIVSGESFHSPRIAAMLGHAPEEWDSSHENWLRTIHPEDRPAVETRLHEHLAGETEDYSATYRVRHRDGRWLWILSRARALRDVEGCAIRLVGAHTDITAQKEAETALAEREARLRVMADAMPQIVWWADPSGHTLWYNRRWHEFTGIPRTDVAPPPEERLHVYHPEDLPVAQERWRHSLRTGEPYEVEYRFRDAATGQWRWHLGRALPARDAEGRITAWVGTATDIHDQRDAREILTRSHDELERLVAARTSELMRAEAALRHSERLQAMGQLTGSIAHDFSNVLQVVDSGIHLLASEELSGEERLEVADGVGASLENARRMTRQLLAFARQQPLEPATLDLNARLRAMRELLRHSLGQRIALKTEFAEGLPPVTLDPAQLETALLNLVMNARDAMPEGGTLTLSTAMEDGRVALTVADTGEGMPPEVLERLFEPFFTTKPAGKGTGLGLAQVHGFLAQSGGEVRVESTPGAGSRFTLLLPS</sequence>
<evidence type="ECO:0000259" key="6">
    <source>
        <dbReference type="PROSITE" id="PS50109"/>
    </source>
</evidence>